<evidence type="ECO:0000256" key="1">
    <source>
        <dbReference type="SAM" id="Phobius"/>
    </source>
</evidence>
<feature type="transmembrane region" description="Helical" evidence="1">
    <location>
        <begin position="172"/>
        <end position="191"/>
    </location>
</feature>
<proteinExistence type="predicted"/>
<keyword evidence="1" id="KW-0472">Membrane</keyword>
<accession>A0A174PJA7</accession>
<organism evidence="2 3">
    <name type="scientific">Blautia obeum</name>
    <dbReference type="NCBI Taxonomy" id="40520"/>
    <lineage>
        <taxon>Bacteria</taxon>
        <taxon>Bacillati</taxon>
        <taxon>Bacillota</taxon>
        <taxon>Clostridia</taxon>
        <taxon>Lachnospirales</taxon>
        <taxon>Lachnospiraceae</taxon>
        <taxon>Blautia</taxon>
    </lineage>
</organism>
<feature type="transmembrane region" description="Helical" evidence="1">
    <location>
        <begin position="46"/>
        <end position="69"/>
    </location>
</feature>
<feature type="transmembrane region" description="Helical" evidence="1">
    <location>
        <begin position="140"/>
        <end position="160"/>
    </location>
</feature>
<gene>
    <name evidence="2" type="ORF">ERS852533_01872</name>
</gene>
<sequence length="193" mass="22533">MKKLNYTEDLLRVIFFWIGTFFLVSGILSFLGILKPAVNSGIQNPDMLGTVFSITGVLLCIISAALGIYTAKLDKLHLQLIENGTKVKGLVEKVYLQKYTRYRRQIPYRILYSFTYHDKVYYHKSRLVWEKPDLKKGDLITVYVNNLGMYLLLPHLILLWQAQTHFLMCKVFDLKMILLVMKSYLILKIIFLC</sequence>
<evidence type="ECO:0000313" key="2">
    <source>
        <dbReference type="EMBL" id="CUP58890.1"/>
    </source>
</evidence>
<reference evidence="2 3" key="1">
    <citation type="submission" date="2015-09" db="EMBL/GenBank/DDBJ databases">
        <authorList>
            <consortium name="Pathogen Informatics"/>
        </authorList>
    </citation>
    <scope>NUCLEOTIDE SEQUENCE [LARGE SCALE GENOMIC DNA]</scope>
    <source>
        <strain evidence="2 3">2789STDY5834921</strain>
    </source>
</reference>
<feature type="transmembrane region" description="Helical" evidence="1">
    <location>
        <begin position="14"/>
        <end position="34"/>
    </location>
</feature>
<keyword evidence="1" id="KW-1133">Transmembrane helix</keyword>
<evidence type="ECO:0000313" key="3">
    <source>
        <dbReference type="Proteomes" id="UP000095413"/>
    </source>
</evidence>
<evidence type="ECO:0008006" key="4">
    <source>
        <dbReference type="Google" id="ProtNLM"/>
    </source>
</evidence>
<name>A0A174PJA7_9FIRM</name>
<dbReference type="Proteomes" id="UP000095413">
    <property type="component" value="Unassembled WGS sequence"/>
</dbReference>
<dbReference type="AlphaFoldDB" id="A0A174PJA7"/>
<dbReference type="EMBL" id="CZBA01000009">
    <property type="protein sequence ID" value="CUP58890.1"/>
    <property type="molecule type" value="Genomic_DNA"/>
</dbReference>
<protein>
    <recommendedName>
        <fullName evidence="4">DUF3592 domain-containing protein</fullName>
    </recommendedName>
</protein>
<keyword evidence="1" id="KW-0812">Transmembrane</keyword>
<dbReference type="RefSeq" id="WP_242859013.1">
    <property type="nucleotide sequence ID" value="NZ_CZBA01000009.1"/>
</dbReference>